<accession>Q4A732</accession>
<keyword evidence="1" id="KW-0472">Membrane</keyword>
<feature type="transmembrane region" description="Helical" evidence="1">
    <location>
        <begin position="93"/>
        <end position="113"/>
    </location>
</feature>
<sequence>MMNNLENKENTNLEVAQRPVYKKEGNFNSKLDKKYKDPKNQLNSLTYSVFKKERFLYSVYVIFWSIIFVASLIGGVVNYFLNTTLDYQNGLVWYFLLAPLALVSLFFMIKYGLDIKAWKRSEKIYRANVANGQVDGLVHFNEKYKKLILANLRRAWLFAIFVTYFLLFNLVVFGLWKAGNIDIVSNNADSPFQLNLHLDLTQLMDQIFKDTKILLIVNSVVLFAAFALYFAIFLYNKNRIENIKTLLGPEANEIVNTVYLIKQRENRSWIIAYTIMFALIVLLPLTILIVLLFKKTIRRKK</sequence>
<keyword evidence="1" id="KW-1133">Transmembrane helix</keyword>
<dbReference type="eggNOG" id="ENOG5031Y9T">
    <property type="taxonomic scope" value="Bacteria"/>
</dbReference>
<evidence type="ECO:0000313" key="3">
    <source>
        <dbReference type="Proteomes" id="UP000000549"/>
    </source>
</evidence>
<name>Q4A732_MYCS5</name>
<dbReference type="HOGENOM" id="CLU_080405_0_0_14"/>
<dbReference type="EMBL" id="AE017245">
    <property type="protein sequence ID" value="AAZ43439.1"/>
    <property type="molecule type" value="Genomic_DNA"/>
</dbReference>
<feature type="transmembrane region" description="Helical" evidence="1">
    <location>
        <begin position="270"/>
        <end position="293"/>
    </location>
</feature>
<evidence type="ECO:0000313" key="2">
    <source>
        <dbReference type="EMBL" id="AAZ43439.1"/>
    </source>
</evidence>
<dbReference type="STRING" id="262723.MS53_0017"/>
<feature type="transmembrane region" description="Helical" evidence="1">
    <location>
        <begin position="55"/>
        <end position="81"/>
    </location>
</feature>
<dbReference type="InterPro" id="IPR059214">
    <property type="entry name" value="MSC_0882-like"/>
</dbReference>
<feature type="transmembrane region" description="Helical" evidence="1">
    <location>
        <begin position="213"/>
        <end position="235"/>
    </location>
</feature>
<proteinExistence type="predicted"/>
<keyword evidence="1" id="KW-0812">Transmembrane</keyword>
<dbReference type="AlphaFoldDB" id="Q4A732"/>
<dbReference type="Proteomes" id="UP000000549">
    <property type="component" value="Chromosome"/>
</dbReference>
<dbReference type="OrthoDB" id="398791at2"/>
<feature type="transmembrane region" description="Helical" evidence="1">
    <location>
        <begin position="155"/>
        <end position="176"/>
    </location>
</feature>
<organism evidence="2 3">
    <name type="scientific">Mycoplasmopsis synoviae (strain 53)</name>
    <name type="common">Mycoplasma synoviae</name>
    <dbReference type="NCBI Taxonomy" id="262723"/>
    <lineage>
        <taxon>Bacteria</taxon>
        <taxon>Bacillati</taxon>
        <taxon>Mycoplasmatota</taxon>
        <taxon>Mycoplasmoidales</taxon>
        <taxon>Metamycoplasmataceae</taxon>
        <taxon>Mycoplasmopsis</taxon>
    </lineage>
</organism>
<keyword evidence="3" id="KW-1185">Reference proteome</keyword>
<reference evidence="2 3" key="1">
    <citation type="journal article" date="2005" name="J. Bacteriol.">
        <title>Swine and poultry pathogens: the complete genome sequences of two strains of Mycoplasma hyopneumoniae and a strain of Mycoplasma synoviae.</title>
        <authorList>
            <person name="Vasconcelos A.T."/>
            <person name="Ferreira H.B."/>
            <person name="Bizarro C.V."/>
            <person name="Bonatto S.L."/>
            <person name="Carvalho M.O."/>
            <person name="Pinto P.M."/>
            <person name="Almeida D.F."/>
            <person name="Almeida L.G."/>
            <person name="Almeida R."/>
            <person name="Alves-Filho L."/>
            <person name="Assuncao E.N."/>
            <person name="Azevedo V.A."/>
            <person name="Bogo M.R."/>
            <person name="Brigido M.M."/>
            <person name="Brocchi M."/>
            <person name="Burity H.A."/>
            <person name="Camargo A.A."/>
            <person name="Camargo S.S."/>
            <person name="Carepo M.S."/>
            <person name="Carraro D.M."/>
            <person name="de Mattos Cascardo J.C."/>
            <person name="Castro L.A."/>
            <person name="Cavalcanti G."/>
            <person name="Chemale G."/>
            <person name="Collevatti R.G."/>
            <person name="Cunha C.W."/>
            <person name="Dallagiovanna B."/>
            <person name="Dambros B.P."/>
            <person name="Dellagostin O.A."/>
            <person name="Falcao C."/>
            <person name="Fantinatti-Garboggini F."/>
            <person name="Felipe M.S."/>
            <person name="Fiorentin L."/>
            <person name="Franco G.R."/>
            <person name="Freitas N.S."/>
            <person name="Frias D."/>
            <person name="Grangeiro T.B."/>
            <person name="Grisard E.C."/>
            <person name="Guimaraes C.T."/>
            <person name="Hungria M."/>
            <person name="Jardim S.N."/>
            <person name="Krieger M.A."/>
            <person name="Laurino J.P."/>
            <person name="Lima L.F."/>
            <person name="Lopes M.I."/>
            <person name="Loreto E.L."/>
            <person name="Madeira H.M."/>
            <person name="Manfio G.P."/>
            <person name="Maranhao A.Q."/>
            <person name="Martinkovics C.T."/>
            <person name="Medeiros S.R."/>
            <person name="Moreira M.A."/>
            <person name="Neiva M."/>
            <person name="Ramalho-Neto C.E."/>
            <person name="Nicolas M.F."/>
            <person name="Oliveira S.C."/>
            <person name="Paixao R.F."/>
            <person name="Pedrosa F.O."/>
            <person name="Pena S.D."/>
            <person name="Pereira M."/>
            <person name="Pereira-Ferrari L."/>
            <person name="Piffer I."/>
            <person name="Pinto L.S."/>
            <person name="Potrich D.P."/>
            <person name="Salim A.C."/>
            <person name="Santos F.R."/>
            <person name="Schmitt R."/>
            <person name="Schneider M.P."/>
            <person name="Schrank A."/>
            <person name="Schrank I.S."/>
            <person name="Schuck A.F."/>
            <person name="Seuanez H.N."/>
            <person name="Silva D.W."/>
            <person name="Silva R."/>
            <person name="Silva S.C."/>
            <person name="Soares C.M."/>
            <person name="Souza K.R."/>
            <person name="Souza R.C."/>
            <person name="Staats C.C."/>
            <person name="Steffens M.B."/>
            <person name="Teixeira S.M."/>
            <person name="Urmenyi T.P."/>
            <person name="Vainstein M.H."/>
            <person name="Zuccherato L.W."/>
            <person name="Simpson A.J."/>
            <person name="Zaha A."/>
        </authorList>
    </citation>
    <scope>NUCLEOTIDE SEQUENCE [LARGE SCALE GENOMIC DNA]</scope>
    <source>
        <strain evidence="2 3">53</strain>
    </source>
</reference>
<dbReference type="KEGG" id="msy:MS53_0017"/>
<dbReference type="NCBIfam" id="NF045846">
    <property type="entry name" value="MSC0882_dom"/>
    <property type="match status" value="1"/>
</dbReference>
<evidence type="ECO:0000256" key="1">
    <source>
        <dbReference type="SAM" id="Phobius"/>
    </source>
</evidence>
<gene>
    <name evidence="2" type="ordered locus">MS53_0017</name>
</gene>
<protein>
    <submittedName>
        <fullName evidence="2">Uncharacterized protein</fullName>
    </submittedName>
</protein>